<dbReference type="Proteomes" id="UP000001508">
    <property type="component" value="Chromosome"/>
</dbReference>
<evidence type="ECO:0000256" key="2">
    <source>
        <dbReference type="PROSITE-ProRule" id="PRU00169"/>
    </source>
</evidence>
<dbReference type="STRING" id="589865.DaAHT2_0235"/>
<evidence type="ECO:0000259" key="3">
    <source>
        <dbReference type="PROSITE" id="PS50110"/>
    </source>
</evidence>
<evidence type="ECO:0000313" key="5">
    <source>
        <dbReference type="Proteomes" id="UP000001508"/>
    </source>
</evidence>
<protein>
    <submittedName>
        <fullName evidence="4">Response regulator receiver protein</fullName>
    </submittedName>
</protein>
<dbReference type="CDD" id="cd17536">
    <property type="entry name" value="REC_YesN-like"/>
    <property type="match status" value="1"/>
</dbReference>
<dbReference type="InParanoid" id="D6Z6I7"/>
<dbReference type="SUPFAM" id="SSF52172">
    <property type="entry name" value="CheY-like"/>
    <property type="match status" value="1"/>
</dbReference>
<dbReference type="InterPro" id="IPR050595">
    <property type="entry name" value="Bact_response_regulator"/>
</dbReference>
<dbReference type="PROSITE" id="PS50110">
    <property type="entry name" value="RESPONSE_REGULATORY"/>
    <property type="match status" value="1"/>
</dbReference>
<dbReference type="SMART" id="SM00448">
    <property type="entry name" value="REC"/>
    <property type="match status" value="1"/>
</dbReference>
<dbReference type="eggNOG" id="COG2204">
    <property type="taxonomic scope" value="Bacteria"/>
</dbReference>
<dbReference type="InterPro" id="IPR011006">
    <property type="entry name" value="CheY-like_superfamily"/>
</dbReference>
<proteinExistence type="predicted"/>
<dbReference type="RefSeq" id="WP_013162477.1">
    <property type="nucleotide sequence ID" value="NC_014216.1"/>
</dbReference>
<sequence>MLAQNRDDLFAVLRHLKLLLVEDDELIRDSLALFFANEGCRLEVQASAEDGLQLVRVREFDVVITDFRLPGMSGLEFLRILQEMQPEAQKILLTAYMNEEVLAEAFRLGVHEFIEKPIATEDIEEALARLIRRRSPTRPTLPGGV</sequence>
<feature type="modified residue" description="4-aspartylphosphate" evidence="2">
    <location>
        <position position="66"/>
    </location>
</feature>
<dbReference type="PANTHER" id="PTHR44591:SF25">
    <property type="entry name" value="CHEMOTAXIS TWO-COMPONENT RESPONSE REGULATOR"/>
    <property type="match status" value="1"/>
</dbReference>
<organism evidence="4 5">
    <name type="scientific">Desulfurivibrio alkaliphilus (strain DSM 19089 / UNIQEM U267 / AHT2)</name>
    <dbReference type="NCBI Taxonomy" id="589865"/>
    <lineage>
        <taxon>Bacteria</taxon>
        <taxon>Pseudomonadati</taxon>
        <taxon>Thermodesulfobacteriota</taxon>
        <taxon>Desulfobulbia</taxon>
        <taxon>Desulfobulbales</taxon>
        <taxon>Desulfobulbaceae</taxon>
        <taxon>Desulfurivibrio</taxon>
    </lineage>
</organism>
<dbReference type="AlphaFoldDB" id="D6Z6I7"/>
<accession>D6Z6I7</accession>
<dbReference type="KEGG" id="dak:DaAHT2_0235"/>
<name>D6Z6I7_DESAT</name>
<dbReference type="Gene3D" id="3.40.50.2300">
    <property type="match status" value="1"/>
</dbReference>
<dbReference type="EMBL" id="CP001940">
    <property type="protein sequence ID" value="ADH84946.1"/>
    <property type="molecule type" value="Genomic_DNA"/>
</dbReference>
<evidence type="ECO:0000313" key="4">
    <source>
        <dbReference type="EMBL" id="ADH84946.1"/>
    </source>
</evidence>
<dbReference type="Pfam" id="PF00072">
    <property type="entry name" value="Response_reg"/>
    <property type="match status" value="1"/>
</dbReference>
<feature type="domain" description="Response regulatory" evidence="3">
    <location>
        <begin position="17"/>
        <end position="131"/>
    </location>
</feature>
<keyword evidence="5" id="KW-1185">Reference proteome</keyword>
<reference evidence="5" key="1">
    <citation type="submission" date="2010-02" db="EMBL/GenBank/DDBJ databases">
        <title>Complete sequence of Desulfurivibrio alkaliphilus AHT2.</title>
        <authorList>
            <consortium name="US DOE Joint Genome Institute"/>
            <person name="Pitluck S."/>
            <person name="Chertkov O."/>
            <person name="Detter J.C."/>
            <person name="Han C."/>
            <person name="Tapia R."/>
            <person name="Larimer F."/>
            <person name="Land M."/>
            <person name="Hauser L."/>
            <person name="Kyrpides N."/>
            <person name="Mikhailova N."/>
            <person name="Sorokin D.Y."/>
            <person name="Muyzer G."/>
            <person name="Woyke T."/>
        </authorList>
    </citation>
    <scope>NUCLEOTIDE SEQUENCE [LARGE SCALE GENOMIC DNA]</scope>
    <source>
        <strain evidence="5">DSM 19089 / UNIQEM U267 / AHT2</strain>
    </source>
</reference>
<evidence type="ECO:0000256" key="1">
    <source>
        <dbReference type="ARBA" id="ARBA00022553"/>
    </source>
</evidence>
<dbReference type="InterPro" id="IPR001789">
    <property type="entry name" value="Sig_transdc_resp-reg_receiver"/>
</dbReference>
<dbReference type="PANTHER" id="PTHR44591">
    <property type="entry name" value="STRESS RESPONSE REGULATOR PROTEIN 1"/>
    <property type="match status" value="1"/>
</dbReference>
<keyword evidence="1 2" id="KW-0597">Phosphoprotein</keyword>
<dbReference type="GO" id="GO:0000160">
    <property type="term" value="P:phosphorelay signal transduction system"/>
    <property type="evidence" value="ECO:0007669"/>
    <property type="project" value="InterPro"/>
</dbReference>
<dbReference type="HOGENOM" id="CLU_000445_69_8_7"/>
<gene>
    <name evidence="4" type="ordered locus">DaAHT2_0235</name>
</gene>